<dbReference type="GO" id="GO:0046983">
    <property type="term" value="F:protein dimerization activity"/>
    <property type="evidence" value="ECO:0007669"/>
    <property type="project" value="InterPro"/>
</dbReference>
<evidence type="ECO:0000256" key="3">
    <source>
        <dbReference type="ARBA" id="ARBA00022553"/>
    </source>
</evidence>
<dbReference type="Gene3D" id="1.25.40.10">
    <property type="entry name" value="Tetratricopeptide repeat domain"/>
    <property type="match status" value="2"/>
</dbReference>
<dbReference type="InterPro" id="IPR005467">
    <property type="entry name" value="His_kinase_dom"/>
</dbReference>
<feature type="domain" description="Histidine kinase" evidence="10">
    <location>
        <begin position="522"/>
        <end position="672"/>
    </location>
</feature>
<dbReference type="Gene3D" id="3.30.565.10">
    <property type="entry name" value="Histidine kinase-like ATPase, C-terminal domain"/>
    <property type="match status" value="1"/>
</dbReference>
<dbReference type="SUPFAM" id="SSF48452">
    <property type="entry name" value="TPR-like"/>
    <property type="match status" value="2"/>
</dbReference>
<dbReference type="InterPro" id="IPR011712">
    <property type="entry name" value="Sig_transdc_His_kin_sub3_dim/P"/>
</dbReference>
<keyword evidence="8" id="KW-0902">Two-component regulatory system</keyword>
<keyword evidence="6 11" id="KW-0418">Kinase</keyword>
<dbReference type="InterPro" id="IPR011990">
    <property type="entry name" value="TPR-like_helical_dom_sf"/>
</dbReference>
<evidence type="ECO:0000259" key="10">
    <source>
        <dbReference type="PROSITE" id="PS50109"/>
    </source>
</evidence>
<dbReference type="EMBL" id="VSKK01000001">
    <property type="protein sequence ID" value="TYB79739.1"/>
    <property type="molecule type" value="Genomic_DNA"/>
</dbReference>
<dbReference type="CDD" id="cd16917">
    <property type="entry name" value="HATPase_UhpB-NarQ-NarX-like"/>
    <property type="match status" value="1"/>
</dbReference>
<comment type="catalytic activity">
    <reaction evidence="1">
        <text>ATP + protein L-histidine = ADP + protein N-phospho-L-histidine.</text>
        <dbReference type="EC" id="2.7.13.3"/>
    </reaction>
</comment>
<keyword evidence="5" id="KW-0547">Nucleotide-binding</keyword>
<dbReference type="GO" id="GO:0000155">
    <property type="term" value="F:phosphorelay sensor kinase activity"/>
    <property type="evidence" value="ECO:0007669"/>
    <property type="project" value="InterPro"/>
</dbReference>
<dbReference type="EC" id="2.7.13.3" evidence="2"/>
<dbReference type="AlphaFoldDB" id="A0A5D0RFB4"/>
<dbReference type="SUPFAM" id="SSF55874">
    <property type="entry name" value="ATPase domain of HSP90 chaperone/DNA topoisomerase II/histidine kinase"/>
    <property type="match status" value="1"/>
</dbReference>
<keyword evidence="4" id="KW-0808">Transferase</keyword>
<evidence type="ECO:0000256" key="7">
    <source>
        <dbReference type="ARBA" id="ARBA00022840"/>
    </source>
</evidence>
<keyword evidence="9" id="KW-1133">Transmembrane helix</keyword>
<dbReference type="GO" id="GO:0016020">
    <property type="term" value="C:membrane"/>
    <property type="evidence" value="ECO:0007669"/>
    <property type="project" value="InterPro"/>
</dbReference>
<dbReference type="PANTHER" id="PTHR24421:SF10">
    <property type="entry name" value="NITRATE_NITRITE SENSOR PROTEIN NARQ"/>
    <property type="match status" value="1"/>
</dbReference>
<dbReference type="OrthoDB" id="9778366at2"/>
<evidence type="ECO:0000256" key="8">
    <source>
        <dbReference type="ARBA" id="ARBA00023012"/>
    </source>
</evidence>
<evidence type="ECO:0000256" key="9">
    <source>
        <dbReference type="SAM" id="Phobius"/>
    </source>
</evidence>
<evidence type="ECO:0000256" key="5">
    <source>
        <dbReference type="ARBA" id="ARBA00022741"/>
    </source>
</evidence>
<evidence type="ECO:0000313" key="12">
    <source>
        <dbReference type="Proteomes" id="UP000323720"/>
    </source>
</evidence>
<organism evidence="11 12">
    <name type="scientific">Bizionia myxarmorum</name>
    <dbReference type="NCBI Taxonomy" id="291186"/>
    <lineage>
        <taxon>Bacteria</taxon>
        <taxon>Pseudomonadati</taxon>
        <taxon>Bacteroidota</taxon>
        <taxon>Flavobacteriia</taxon>
        <taxon>Flavobacteriales</taxon>
        <taxon>Flavobacteriaceae</taxon>
        <taxon>Bizionia</taxon>
    </lineage>
</organism>
<dbReference type="Pfam" id="PF07730">
    <property type="entry name" value="HisKA_3"/>
    <property type="match status" value="1"/>
</dbReference>
<dbReference type="InterPro" id="IPR050482">
    <property type="entry name" value="Sensor_HK_TwoCompSys"/>
</dbReference>
<dbReference type="InterPro" id="IPR003594">
    <property type="entry name" value="HATPase_dom"/>
</dbReference>
<dbReference type="Proteomes" id="UP000323720">
    <property type="component" value="Unassembled WGS sequence"/>
</dbReference>
<dbReference type="Pfam" id="PF02518">
    <property type="entry name" value="HATPase_c"/>
    <property type="match status" value="1"/>
</dbReference>
<sequence length="673" mass="77170">MRFYFLFIVLLIPIFLNAQDEDLSKNKSLLNLSNERTSKAERLKFLDSLSGEIRYDSTFNADSIFRVTISFAQKLDSINIAVKHTTNFINYLNYGTNEYDEAKEIIKSTIPILSQVTKPNLIDDFYYEAAYLHYDSRHFEESIKLFDSSYVYAEKYQSEYMELSKFAKGMALLNTGDFGAASITLQEASKMFQEKKDTVYWLSAKNSISILYSKNGFFEEAKKERDELIKIANTTHSYHNLPVVYYNNAADDHKLNNQKSRIKNLKLAVEANDRLEKKAYFDVPLKFGLAVGLAENDSLKQAKAIIEDLERDENSTIGYNRPFYLAAKMRYAFAEKNYTEAIRYGIENYELKNESDQYEELQEASLFLSKVYERMGDPDKAFSHYKKYTQIKDSIGSSQNTRVLAYYQTIYETEKRDLTIQNQTSNIALLDTKNKVKNQWLMFGGLGLLSVFGFVTVVRSRNFAKNKQKLQEAFTQDIINTQEQERTRLAFELHDSVGQQLMLLTRKLKTIDNPDYGNLANDTLANLRSISQGLYPAALERLGFTAAIEDLVNELDEGTDVFFTLEIENTDNLINKDKALHLYRITQEALNNTIKHAEAKAVFVSLETEANHIVMTIKDNGKGFDYNQAIKTSKSLGMKSLMERCKIISAKLEVESAIGKGTKIVIKLPIEIV</sequence>
<reference evidence="11 12" key="1">
    <citation type="submission" date="2019-08" db="EMBL/GenBank/DDBJ databases">
        <title>Genomes of Antarctic Bizionia species.</title>
        <authorList>
            <person name="Bowman J.P."/>
        </authorList>
    </citation>
    <scope>NUCLEOTIDE SEQUENCE [LARGE SCALE GENOMIC DNA]</scope>
    <source>
        <strain evidence="11 12">ADA-4</strain>
    </source>
</reference>
<proteinExistence type="predicted"/>
<dbReference type="InterPro" id="IPR036890">
    <property type="entry name" value="HATPase_C_sf"/>
</dbReference>
<evidence type="ECO:0000256" key="6">
    <source>
        <dbReference type="ARBA" id="ARBA00022777"/>
    </source>
</evidence>
<dbReference type="SMART" id="SM00387">
    <property type="entry name" value="HATPase_c"/>
    <property type="match status" value="1"/>
</dbReference>
<dbReference type="PANTHER" id="PTHR24421">
    <property type="entry name" value="NITRATE/NITRITE SENSOR PROTEIN NARX-RELATED"/>
    <property type="match status" value="1"/>
</dbReference>
<name>A0A5D0RFB4_9FLAO</name>
<evidence type="ECO:0000313" key="11">
    <source>
        <dbReference type="EMBL" id="TYB79739.1"/>
    </source>
</evidence>
<keyword evidence="9" id="KW-0812">Transmembrane</keyword>
<dbReference type="GO" id="GO:0005524">
    <property type="term" value="F:ATP binding"/>
    <property type="evidence" value="ECO:0007669"/>
    <property type="project" value="UniProtKB-KW"/>
</dbReference>
<keyword evidence="9" id="KW-0472">Membrane</keyword>
<evidence type="ECO:0000256" key="1">
    <source>
        <dbReference type="ARBA" id="ARBA00000085"/>
    </source>
</evidence>
<evidence type="ECO:0000256" key="2">
    <source>
        <dbReference type="ARBA" id="ARBA00012438"/>
    </source>
</evidence>
<keyword evidence="12" id="KW-1185">Reference proteome</keyword>
<comment type="caution">
    <text evidence="11">The sequence shown here is derived from an EMBL/GenBank/DDBJ whole genome shotgun (WGS) entry which is preliminary data.</text>
</comment>
<evidence type="ECO:0000256" key="4">
    <source>
        <dbReference type="ARBA" id="ARBA00022679"/>
    </source>
</evidence>
<gene>
    <name evidence="11" type="ORF">ES674_08310</name>
</gene>
<protein>
    <recommendedName>
        <fullName evidence="2">histidine kinase</fullName>
        <ecNumber evidence="2">2.7.13.3</ecNumber>
    </recommendedName>
</protein>
<feature type="transmembrane region" description="Helical" evidence="9">
    <location>
        <begin position="440"/>
        <end position="458"/>
    </location>
</feature>
<dbReference type="Gene3D" id="1.20.5.1930">
    <property type="match status" value="1"/>
</dbReference>
<dbReference type="RefSeq" id="WP_148403472.1">
    <property type="nucleotide sequence ID" value="NZ_VSKK01000001.1"/>
</dbReference>
<dbReference type="PROSITE" id="PS50109">
    <property type="entry name" value="HIS_KIN"/>
    <property type="match status" value="1"/>
</dbReference>
<keyword evidence="3" id="KW-0597">Phosphoprotein</keyword>
<keyword evidence="7" id="KW-0067">ATP-binding</keyword>
<accession>A0A5D0RFB4</accession>